<reference evidence="2" key="1">
    <citation type="submission" date="2016-06" db="EMBL/GenBank/DDBJ databases">
        <authorList>
            <person name="Varghese N."/>
            <person name="Submissions Spin"/>
        </authorList>
    </citation>
    <scope>NUCLEOTIDE SEQUENCE [LARGE SCALE GENOMIC DNA]</scope>
    <source>
        <strain evidence="2">DSM 44830</strain>
    </source>
</reference>
<proteinExistence type="predicted"/>
<organism evidence="1 2">
    <name type="scientific">Micromonospora mirobrigensis</name>
    <dbReference type="NCBI Taxonomy" id="262898"/>
    <lineage>
        <taxon>Bacteria</taxon>
        <taxon>Bacillati</taxon>
        <taxon>Actinomycetota</taxon>
        <taxon>Actinomycetes</taxon>
        <taxon>Micromonosporales</taxon>
        <taxon>Micromonosporaceae</taxon>
        <taxon>Micromonospora</taxon>
    </lineage>
</organism>
<keyword evidence="2" id="KW-1185">Reference proteome</keyword>
<protein>
    <submittedName>
        <fullName evidence="1">Uncharacterized protein</fullName>
    </submittedName>
</protein>
<dbReference type="AlphaFoldDB" id="A0A1C5ALT8"/>
<dbReference type="Proteomes" id="UP000199504">
    <property type="component" value="Unassembled WGS sequence"/>
</dbReference>
<evidence type="ECO:0000313" key="2">
    <source>
        <dbReference type="Proteomes" id="UP000199504"/>
    </source>
</evidence>
<accession>A0A1C5ALT8</accession>
<dbReference type="STRING" id="262898.GA0070564_11323"/>
<gene>
    <name evidence="1" type="ORF">GA0070564_11323</name>
</gene>
<sequence length="77" mass="8998">MSGSHRRRRWFSSWWSRRRPPAVPTGSNVLPSRRTPTNAGPTYWWGVGPTRELPMLRYAPLMTLAQSYRGNGGRWQR</sequence>
<name>A0A1C5ALT8_9ACTN</name>
<dbReference type="EMBL" id="FMCX01000013">
    <property type="protein sequence ID" value="SCF46195.1"/>
    <property type="molecule type" value="Genomic_DNA"/>
</dbReference>
<evidence type="ECO:0000313" key="1">
    <source>
        <dbReference type="EMBL" id="SCF46195.1"/>
    </source>
</evidence>